<organism evidence="2">
    <name type="scientific">marine sediment metagenome</name>
    <dbReference type="NCBI Taxonomy" id="412755"/>
    <lineage>
        <taxon>unclassified sequences</taxon>
        <taxon>metagenomes</taxon>
        <taxon>ecological metagenomes</taxon>
    </lineage>
</organism>
<name>X1TVH0_9ZZZZ</name>
<dbReference type="EMBL" id="BARW01026783">
    <property type="protein sequence ID" value="GAJ09249.1"/>
    <property type="molecule type" value="Genomic_DNA"/>
</dbReference>
<feature type="region of interest" description="Disordered" evidence="1">
    <location>
        <begin position="1"/>
        <end position="31"/>
    </location>
</feature>
<dbReference type="AlphaFoldDB" id="X1TVH0"/>
<evidence type="ECO:0000256" key="1">
    <source>
        <dbReference type="SAM" id="MobiDB-lite"/>
    </source>
</evidence>
<protein>
    <recommendedName>
        <fullName evidence="3">F5/8 type C domain-containing protein</fullName>
    </recommendedName>
</protein>
<sequence length="119" mass="13505">MAWVSPTFFNDPDTQWSDEPNAYDEDTGSQALTAPPGDSWSSFLELTHAAINCDKVRFHAPYDASQNSIKLEVFYDGSWHEVYEGVYANNEWVEKDLGGTFPVTAARVSFYNEFFMVTN</sequence>
<evidence type="ECO:0008006" key="3">
    <source>
        <dbReference type="Google" id="ProtNLM"/>
    </source>
</evidence>
<gene>
    <name evidence="2" type="ORF">S12H4_43609</name>
</gene>
<evidence type="ECO:0000313" key="2">
    <source>
        <dbReference type="EMBL" id="GAJ09249.1"/>
    </source>
</evidence>
<accession>X1TVH0</accession>
<proteinExistence type="predicted"/>
<feature type="non-terminal residue" evidence="2">
    <location>
        <position position="119"/>
    </location>
</feature>
<comment type="caution">
    <text evidence="2">The sequence shown here is derived from an EMBL/GenBank/DDBJ whole genome shotgun (WGS) entry which is preliminary data.</text>
</comment>
<reference evidence="2" key="1">
    <citation type="journal article" date="2014" name="Front. Microbiol.">
        <title>High frequency of phylogenetically diverse reductive dehalogenase-homologous genes in deep subseafloor sedimentary metagenomes.</title>
        <authorList>
            <person name="Kawai M."/>
            <person name="Futagami T."/>
            <person name="Toyoda A."/>
            <person name="Takaki Y."/>
            <person name="Nishi S."/>
            <person name="Hori S."/>
            <person name="Arai W."/>
            <person name="Tsubouchi T."/>
            <person name="Morono Y."/>
            <person name="Uchiyama I."/>
            <person name="Ito T."/>
            <person name="Fujiyama A."/>
            <person name="Inagaki F."/>
            <person name="Takami H."/>
        </authorList>
    </citation>
    <scope>NUCLEOTIDE SEQUENCE</scope>
    <source>
        <strain evidence="2">Expedition CK06-06</strain>
    </source>
</reference>